<dbReference type="AlphaFoldDB" id="A0AA42BBU6"/>
<keyword evidence="2" id="KW-0812">Transmembrane</keyword>
<evidence type="ECO:0000256" key="1">
    <source>
        <dbReference type="SAM" id="MobiDB-lite"/>
    </source>
</evidence>
<proteinExistence type="predicted"/>
<keyword evidence="2" id="KW-1133">Transmembrane helix</keyword>
<dbReference type="RefSeq" id="WP_253162229.1">
    <property type="nucleotide sequence ID" value="NZ_JAMYBS010000002.1"/>
</dbReference>
<evidence type="ECO:0000313" key="4">
    <source>
        <dbReference type="Proteomes" id="UP001165292"/>
    </source>
</evidence>
<protein>
    <submittedName>
        <fullName evidence="3">Uncharacterized protein</fullName>
    </submittedName>
</protein>
<dbReference type="Proteomes" id="UP001165292">
    <property type="component" value="Unassembled WGS sequence"/>
</dbReference>
<sequence>MGVTRSESGEHSTATGDPAAGGPAPYDPRPRLRLRFFASLVLIGLLLGLLIGRLVDPGPVRLEAVQALPEGLQLRFDHEPALHQEYLDGAFGMLVQAEGRDQQGELRIDDMPVRWRIQPSERGLLVNLVAVRALRVQWHGEERDGGWWMVLEVSPATP</sequence>
<dbReference type="EMBL" id="JAMYBS010000002">
    <property type="protein sequence ID" value="MCO7543687.1"/>
    <property type="molecule type" value="Genomic_DNA"/>
</dbReference>
<feature type="compositionally biased region" description="Low complexity" evidence="1">
    <location>
        <begin position="13"/>
        <end position="24"/>
    </location>
</feature>
<name>A0AA42BBU6_9GAMM</name>
<comment type="caution">
    <text evidence="3">The sequence shown here is derived from an EMBL/GenBank/DDBJ whole genome shotgun (WGS) entry which is preliminary data.</text>
</comment>
<organism evidence="3 4">
    <name type="scientific">Stutzerimonas nitrititolerans</name>
    <dbReference type="NCBI Taxonomy" id="2482751"/>
    <lineage>
        <taxon>Bacteria</taxon>
        <taxon>Pseudomonadati</taxon>
        <taxon>Pseudomonadota</taxon>
        <taxon>Gammaproteobacteria</taxon>
        <taxon>Pseudomonadales</taxon>
        <taxon>Pseudomonadaceae</taxon>
        <taxon>Stutzerimonas</taxon>
    </lineage>
</organism>
<evidence type="ECO:0000313" key="3">
    <source>
        <dbReference type="EMBL" id="MCO7543687.1"/>
    </source>
</evidence>
<gene>
    <name evidence="3" type="ORF">NJF43_02835</name>
</gene>
<feature type="region of interest" description="Disordered" evidence="1">
    <location>
        <begin position="1"/>
        <end position="25"/>
    </location>
</feature>
<evidence type="ECO:0000256" key="2">
    <source>
        <dbReference type="SAM" id="Phobius"/>
    </source>
</evidence>
<reference evidence="3" key="1">
    <citation type="submission" date="2022-06" db="EMBL/GenBank/DDBJ databases">
        <title>Detection of beta-lactamases in bacteria of animal origin.</title>
        <authorList>
            <person name="Mlynarcik P."/>
            <person name="Zdarska V."/>
            <person name="Chudobova H."/>
            <person name="Prochazkova P."/>
            <person name="Hricova K."/>
            <person name="Mezerova K."/>
            <person name="Bardon J."/>
            <person name="Dolejska M."/>
            <person name="Sukkar I."/>
            <person name="Kolar M."/>
        </authorList>
    </citation>
    <scope>NUCLEOTIDE SEQUENCE</scope>
    <source>
        <strain evidence="3">S 300-3</strain>
    </source>
</reference>
<feature type="transmembrane region" description="Helical" evidence="2">
    <location>
        <begin position="36"/>
        <end position="55"/>
    </location>
</feature>
<accession>A0AA42BBU6</accession>
<keyword evidence="2" id="KW-0472">Membrane</keyword>